<evidence type="ECO:0000256" key="1">
    <source>
        <dbReference type="SAM" id="Phobius"/>
    </source>
</evidence>
<organism evidence="4 5">
    <name type="scientific">Caldalkalibacillus horti</name>
    <dbReference type="NCBI Taxonomy" id="77523"/>
    <lineage>
        <taxon>Bacteria</taxon>
        <taxon>Bacillati</taxon>
        <taxon>Bacillota</taxon>
        <taxon>Bacilli</taxon>
        <taxon>Bacillales</taxon>
        <taxon>Bacillaceae</taxon>
        <taxon>Caldalkalibacillus</taxon>
    </lineage>
</organism>
<gene>
    <name evidence="4" type="ORF">J2S11_000981</name>
</gene>
<dbReference type="Pfam" id="PF22570">
    <property type="entry name" value="LiaF-TM"/>
    <property type="match status" value="1"/>
</dbReference>
<keyword evidence="5" id="KW-1185">Reference proteome</keyword>
<dbReference type="EMBL" id="JAUSTY010000003">
    <property type="protein sequence ID" value="MDQ0165081.1"/>
    <property type="molecule type" value="Genomic_DNA"/>
</dbReference>
<feature type="domain" description="Cell wall-active antibiotics response LiaF-like C-terminal" evidence="2">
    <location>
        <begin position="147"/>
        <end position="259"/>
    </location>
</feature>
<sequence length="263" mass="29605">MARYLWGLLLLLLGGAFLLSNIGLLDIEFNIGWILATFWPAILIIWGVSELINALNRLVTNNRSVSGSVFTGLLLTFLGLIFLGNNLDWFSISFRDIWTYAWPLLIIYIGFKLILNNRFHQRRVRKWKNDKHLDMKTQDFPVRRKMMVGDMKIGRGSWNLEDMTVWLGAGDVDIDLTKAIIPAGETIIDISGFVGEISVLIPENLSVHVDAKVRVGEVDVLGDSANGTGRSAFYQSEDYNEAIKKVYIVATLSAGEIDIRRAD</sequence>
<feature type="transmembrane region" description="Helical" evidence="1">
    <location>
        <begin position="97"/>
        <end position="115"/>
    </location>
</feature>
<keyword evidence="1" id="KW-0472">Membrane</keyword>
<keyword evidence="1" id="KW-1133">Transmembrane helix</keyword>
<feature type="domain" description="LiaF transmembrane" evidence="3">
    <location>
        <begin position="5"/>
        <end position="120"/>
    </location>
</feature>
<dbReference type="InterPro" id="IPR016975">
    <property type="entry name" value="Cell_wall_LiaF"/>
</dbReference>
<proteinExistence type="predicted"/>
<evidence type="ECO:0000259" key="2">
    <source>
        <dbReference type="Pfam" id="PF09922"/>
    </source>
</evidence>
<keyword evidence="1" id="KW-0812">Transmembrane</keyword>
<dbReference type="PIRSF" id="PIRSF031509">
    <property type="entry name" value="Cell_wall_LiaF/YvqF"/>
    <property type="match status" value="1"/>
</dbReference>
<dbReference type="Proteomes" id="UP001235840">
    <property type="component" value="Unassembled WGS sequence"/>
</dbReference>
<dbReference type="InterPro" id="IPR024425">
    <property type="entry name" value="LiaF-like_C"/>
</dbReference>
<evidence type="ECO:0000313" key="4">
    <source>
        <dbReference type="EMBL" id="MDQ0165081.1"/>
    </source>
</evidence>
<dbReference type="InterPro" id="IPR047793">
    <property type="entry name" value="LiaF_C"/>
</dbReference>
<dbReference type="RefSeq" id="WP_307391656.1">
    <property type="nucleotide sequence ID" value="NZ_BAAADK010000010.1"/>
</dbReference>
<feature type="transmembrane region" description="Helical" evidence="1">
    <location>
        <begin position="34"/>
        <end position="55"/>
    </location>
</feature>
<dbReference type="InterPro" id="IPR054331">
    <property type="entry name" value="LiaF_TM"/>
</dbReference>
<name>A0ABT9VVQ9_9BACI</name>
<feature type="transmembrane region" description="Helical" evidence="1">
    <location>
        <begin position="67"/>
        <end position="85"/>
    </location>
</feature>
<accession>A0ABT9VVQ9</accession>
<evidence type="ECO:0000259" key="3">
    <source>
        <dbReference type="Pfam" id="PF22570"/>
    </source>
</evidence>
<reference evidence="4 5" key="1">
    <citation type="submission" date="2023-07" db="EMBL/GenBank/DDBJ databases">
        <title>Genomic Encyclopedia of Type Strains, Phase IV (KMG-IV): sequencing the most valuable type-strain genomes for metagenomic binning, comparative biology and taxonomic classification.</title>
        <authorList>
            <person name="Goeker M."/>
        </authorList>
    </citation>
    <scope>NUCLEOTIDE SEQUENCE [LARGE SCALE GENOMIC DNA]</scope>
    <source>
        <strain evidence="4 5">DSM 12751</strain>
    </source>
</reference>
<dbReference type="NCBIfam" id="NF040535">
    <property type="entry name" value="LiaF_C_term"/>
    <property type="match status" value="1"/>
</dbReference>
<evidence type="ECO:0000313" key="5">
    <source>
        <dbReference type="Proteomes" id="UP001235840"/>
    </source>
</evidence>
<protein>
    <submittedName>
        <fullName evidence="4">Lia operon protein LiaF</fullName>
    </submittedName>
</protein>
<comment type="caution">
    <text evidence="4">The sequence shown here is derived from an EMBL/GenBank/DDBJ whole genome shotgun (WGS) entry which is preliminary data.</text>
</comment>
<dbReference type="Pfam" id="PF09922">
    <property type="entry name" value="LiaF-like_C"/>
    <property type="match status" value="1"/>
</dbReference>